<dbReference type="GO" id="GO:0005886">
    <property type="term" value="C:plasma membrane"/>
    <property type="evidence" value="ECO:0007669"/>
    <property type="project" value="UniProtKB-SubCell"/>
</dbReference>
<dbReference type="GO" id="GO:0015628">
    <property type="term" value="P:protein secretion by the type II secretion system"/>
    <property type="evidence" value="ECO:0007669"/>
    <property type="project" value="TreeGrafter"/>
</dbReference>
<protein>
    <recommendedName>
        <fullName evidence="9">Type II secretion system protein GspF domain-containing protein</fullName>
    </recommendedName>
</protein>
<evidence type="ECO:0000256" key="3">
    <source>
        <dbReference type="ARBA" id="ARBA00022475"/>
    </source>
</evidence>
<dbReference type="PANTHER" id="PTHR30012">
    <property type="entry name" value="GENERAL SECRETION PATHWAY PROTEIN"/>
    <property type="match status" value="1"/>
</dbReference>
<accession>A0A139SLE3</accession>
<evidence type="ECO:0000256" key="4">
    <source>
        <dbReference type="ARBA" id="ARBA00022519"/>
    </source>
</evidence>
<keyword evidence="4" id="KW-0997">Cell inner membrane</keyword>
<feature type="transmembrane region" description="Helical" evidence="8">
    <location>
        <begin position="146"/>
        <end position="168"/>
    </location>
</feature>
<organism evidence="10 11">
    <name type="scientific">Ventosimonas gracilis</name>
    <dbReference type="NCBI Taxonomy" id="1680762"/>
    <lineage>
        <taxon>Bacteria</taxon>
        <taxon>Pseudomonadati</taxon>
        <taxon>Pseudomonadota</taxon>
        <taxon>Gammaproteobacteria</taxon>
        <taxon>Pseudomonadales</taxon>
        <taxon>Ventosimonadaceae</taxon>
        <taxon>Ventosimonas</taxon>
    </lineage>
</organism>
<dbReference type="AlphaFoldDB" id="A0A139SLE3"/>
<evidence type="ECO:0000256" key="8">
    <source>
        <dbReference type="SAM" id="Phobius"/>
    </source>
</evidence>
<keyword evidence="3" id="KW-1003">Cell membrane</keyword>
<dbReference type="InterPro" id="IPR018076">
    <property type="entry name" value="T2SS_GspF_dom"/>
</dbReference>
<keyword evidence="5 8" id="KW-0812">Transmembrane</keyword>
<dbReference type="InterPro" id="IPR003004">
    <property type="entry name" value="GspF/PilC"/>
</dbReference>
<evidence type="ECO:0000256" key="6">
    <source>
        <dbReference type="ARBA" id="ARBA00022989"/>
    </source>
</evidence>
<dbReference type="Gene3D" id="1.20.81.30">
    <property type="entry name" value="Type II secretion system (T2SS), domain F"/>
    <property type="match status" value="2"/>
</dbReference>
<keyword evidence="7 8" id="KW-0472">Membrane</keyword>
<keyword evidence="11" id="KW-1185">Reference proteome</keyword>
<evidence type="ECO:0000256" key="5">
    <source>
        <dbReference type="ARBA" id="ARBA00022692"/>
    </source>
</evidence>
<dbReference type="OrthoDB" id="7031359at2"/>
<dbReference type="EMBL" id="LSZO01000200">
    <property type="protein sequence ID" value="KXU35362.1"/>
    <property type="molecule type" value="Genomic_DNA"/>
</dbReference>
<name>A0A139SLE3_9GAMM</name>
<comment type="similarity">
    <text evidence="2">Belongs to the GSP F family.</text>
</comment>
<dbReference type="RefSeq" id="WP_068392473.1">
    <property type="nucleotide sequence ID" value="NZ_LSZO01000200.1"/>
</dbReference>
<feature type="domain" description="Type II secretion system protein GspF" evidence="9">
    <location>
        <begin position="246"/>
        <end position="363"/>
    </location>
</feature>
<feature type="transmembrane region" description="Helical" evidence="8">
    <location>
        <begin position="188"/>
        <end position="214"/>
    </location>
</feature>
<evidence type="ECO:0000313" key="10">
    <source>
        <dbReference type="EMBL" id="KXU35362.1"/>
    </source>
</evidence>
<dbReference type="PANTHER" id="PTHR30012:SF7">
    <property type="entry name" value="PROTEIN TRANSPORT PROTEIN HOFC HOMOLOG"/>
    <property type="match status" value="1"/>
</dbReference>
<evidence type="ECO:0000256" key="7">
    <source>
        <dbReference type="ARBA" id="ARBA00023136"/>
    </source>
</evidence>
<keyword evidence="6 8" id="KW-1133">Transmembrane helix</keyword>
<feature type="transmembrane region" description="Helical" evidence="8">
    <location>
        <begin position="342"/>
        <end position="365"/>
    </location>
</feature>
<evidence type="ECO:0000256" key="1">
    <source>
        <dbReference type="ARBA" id="ARBA00004429"/>
    </source>
</evidence>
<proteinExistence type="inferred from homology"/>
<feature type="domain" description="Type II secretion system protein GspF" evidence="9">
    <location>
        <begin position="42"/>
        <end position="169"/>
    </location>
</feature>
<evidence type="ECO:0000313" key="11">
    <source>
        <dbReference type="Proteomes" id="UP000072660"/>
    </source>
</evidence>
<reference evidence="10 11" key="1">
    <citation type="submission" date="2016-02" db="EMBL/GenBank/DDBJ databases">
        <authorList>
            <person name="Wen L."/>
            <person name="He K."/>
            <person name="Yang H."/>
        </authorList>
    </citation>
    <scope>NUCLEOTIDE SEQUENCE [LARGE SCALE GENOMIC DNA]</scope>
    <source>
        <strain evidence="10 11">CV58</strain>
    </source>
</reference>
<gene>
    <name evidence="10" type="ORF">AXE65_06400</name>
</gene>
<dbReference type="InterPro" id="IPR042094">
    <property type="entry name" value="T2SS_GspF_sf"/>
</dbReference>
<comment type="caution">
    <text evidence="10">The sequence shown here is derived from an EMBL/GenBank/DDBJ whole genome shotgun (WGS) entry which is preliminary data.</text>
</comment>
<dbReference type="Proteomes" id="UP000072660">
    <property type="component" value="Unassembled WGS sequence"/>
</dbReference>
<evidence type="ECO:0000259" key="9">
    <source>
        <dbReference type="Pfam" id="PF00482"/>
    </source>
</evidence>
<dbReference type="Pfam" id="PF00482">
    <property type="entry name" value="T2SSF"/>
    <property type="match status" value="2"/>
</dbReference>
<comment type="subcellular location">
    <subcellularLocation>
        <location evidence="1">Cell inner membrane</location>
        <topology evidence="1">Multi-pass membrane protein</topology>
    </subcellularLocation>
</comment>
<evidence type="ECO:0000256" key="2">
    <source>
        <dbReference type="ARBA" id="ARBA00005745"/>
    </source>
</evidence>
<sequence>MQSVIHLKHRFSKLQTLLQRLHANACEASQRLRLSSQRRSDFYELLGNFVADGLPLFEALSELDKQYKKTGEPSALLSSVALLRIRGGQGGKAYTFGQALSGYVPVVEGMAISSGEEAGSPAEGLHKAAQIARSNGQIMGTIREELTYPLFLFAVFALVMMGIGNYVIPLFSEVLPEHQWPPVARYMAALAAATPTLLVGFAVLISSTLGFYFWQRSNWTHSIRKQFDRWLFPWTLHRRITGALLLSSMSTLIHIGVPFSQILERMALSSGKWEAMHLARVRNRMRRGMREGDALATDLFDEDMRWQITLYGRMTNFSEGLTKLAERSIENTQKAIKSSFGVFRVGLMVGIAGLIAWVYTAFLSITMMAKSLT</sequence>